<sequence>MVSSSSDPDSATAQKEAKQYFDLFVAAFDELHSAVIKQVNAPGQYLSAHHDYPVMSLLDSGFPRFSESGFYDSRSPRNYVGTVRPGLGGLLSGLAKPSVDLPKGSELASFLRSHAIGKRLGVGLLGNIRIGSLVEDAVERYLHLYGLTASIEAKRRNSIIRSLALGTVFRTHNLRLVVPIAMTHFEADRFPLTDTTYIARIPRKLQLARARMGTRGSGAEVMVVGAATHAFVSNGWSIDADDVDGVRTSLGQLSTNVLDAADTFFGALRVATGISTGYAQVLWIPKGWTLDYFCDLPPVYGTTVRRYPGEYDNYGWSNSGAIVTAADLKDVRRIYKAAANSSSEAIRLALKRLSGCLTRTDEADAILDGTIGLELLLGDDENQALSYKLRLRAAALAMLQADPAHPPAEIASKVKQLYKARSVIVHGRRMKASKKASEPSDASRSSERLLASDLLRFVLNVLLAHPQYQDDPAKIDAGLLLRGDESVGPPIAARSKKDGGSRGTAPRFEREV</sequence>
<dbReference type="OrthoDB" id="8368982at2"/>
<evidence type="ECO:0000313" key="2">
    <source>
        <dbReference type="EMBL" id="TFV34581.1"/>
    </source>
</evidence>
<accession>A0A4Y9KT93</accession>
<reference evidence="2 3" key="1">
    <citation type="submission" date="2019-03" db="EMBL/GenBank/DDBJ databases">
        <title>Bradyrhizobium strains diversity isolated from Chamaecrista fasciculata.</title>
        <authorList>
            <person name="Urquiaga M.C.O."/>
            <person name="Hungria M."/>
            <person name="Delamuta J.R.M."/>
        </authorList>
    </citation>
    <scope>NUCLEOTIDE SEQUENCE [LARGE SCALE GENOMIC DNA]</scope>
    <source>
        <strain evidence="2 3">CNPSo 3424</strain>
    </source>
</reference>
<gene>
    <name evidence="2" type="ORF">E4K66_30935</name>
</gene>
<protein>
    <submittedName>
        <fullName evidence="2">Uncharacterized protein</fullName>
    </submittedName>
</protein>
<organism evidence="2 3">
    <name type="scientific">Bradyrhizobium frederickii</name>
    <dbReference type="NCBI Taxonomy" id="2560054"/>
    <lineage>
        <taxon>Bacteria</taxon>
        <taxon>Pseudomonadati</taxon>
        <taxon>Pseudomonadota</taxon>
        <taxon>Alphaproteobacteria</taxon>
        <taxon>Hyphomicrobiales</taxon>
        <taxon>Nitrobacteraceae</taxon>
        <taxon>Bradyrhizobium</taxon>
    </lineage>
</organism>
<dbReference type="RefSeq" id="WP_135171270.1">
    <property type="nucleotide sequence ID" value="NZ_SPQU01000020.1"/>
</dbReference>
<proteinExistence type="predicted"/>
<evidence type="ECO:0000256" key="1">
    <source>
        <dbReference type="SAM" id="MobiDB-lite"/>
    </source>
</evidence>
<name>A0A4Y9KT93_9BRAD</name>
<dbReference type="Proteomes" id="UP000298225">
    <property type="component" value="Unassembled WGS sequence"/>
</dbReference>
<dbReference type="EMBL" id="SPQU01000020">
    <property type="protein sequence ID" value="TFV34581.1"/>
    <property type="molecule type" value="Genomic_DNA"/>
</dbReference>
<keyword evidence="3" id="KW-1185">Reference proteome</keyword>
<evidence type="ECO:0000313" key="3">
    <source>
        <dbReference type="Proteomes" id="UP000298225"/>
    </source>
</evidence>
<comment type="caution">
    <text evidence="2">The sequence shown here is derived from an EMBL/GenBank/DDBJ whole genome shotgun (WGS) entry which is preliminary data.</text>
</comment>
<dbReference type="AlphaFoldDB" id="A0A4Y9KT93"/>
<feature type="region of interest" description="Disordered" evidence="1">
    <location>
        <begin position="484"/>
        <end position="512"/>
    </location>
</feature>